<evidence type="ECO:0000256" key="1">
    <source>
        <dbReference type="SAM" id="Phobius"/>
    </source>
</evidence>
<accession>A0A6I4SYW0</accession>
<name>A0A6I4SYW0_9SPHN</name>
<dbReference type="OrthoDB" id="6199137at2"/>
<dbReference type="EMBL" id="WTYM01000042">
    <property type="protein sequence ID" value="MXO59976.1"/>
    <property type="molecule type" value="Genomic_DNA"/>
</dbReference>
<organism evidence="2 3">
    <name type="scientific">Croceibacterium salegens</name>
    <dbReference type="NCBI Taxonomy" id="1737568"/>
    <lineage>
        <taxon>Bacteria</taxon>
        <taxon>Pseudomonadati</taxon>
        <taxon>Pseudomonadota</taxon>
        <taxon>Alphaproteobacteria</taxon>
        <taxon>Sphingomonadales</taxon>
        <taxon>Erythrobacteraceae</taxon>
        <taxon>Croceibacterium</taxon>
    </lineage>
</organism>
<keyword evidence="1" id="KW-0812">Transmembrane</keyword>
<reference evidence="2 3" key="1">
    <citation type="submission" date="2019-12" db="EMBL/GenBank/DDBJ databases">
        <title>Genomic-based taxomic classification of the family Erythrobacteraceae.</title>
        <authorList>
            <person name="Xu L."/>
        </authorList>
    </citation>
    <scope>NUCLEOTIDE SEQUENCE [LARGE SCALE GENOMIC DNA]</scope>
    <source>
        <strain evidence="2 3">MCCC 1K01500</strain>
    </source>
</reference>
<dbReference type="Proteomes" id="UP000433652">
    <property type="component" value="Unassembled WGS sequence"/>
</dbReference>
<evidence type="ECO:0000313" key="2">
    <source>
        <dbReference type="EMBL" id="MXO59976.1"/>
    </source>
</evidence>
<gene>
    <name evidence="2" type="ORF">GRI89_10535</name>
</gene>
<dbReference type="RefSeq" id="WP_159794931.1">
    <property type="nucleotide sequence ID" value="NZ_WTYM01000042.1"/>
</dbReference>
<keyword evidence="1" id="KW-0472">Membrane</keyword>
<dbReference type="AlphaFoldDB" id="A0A6I4SYW0"/>
<comment type="caution">
    <text evidence="2">The sequence shown here is derived from an EMBL/GenBank/DDBJ whole genome shotgun (WGS) entry which is preliminary data.</text>
</comment>
<feature type="transmembrane region" description="Helical" evidence="1">
    <location>
        <begin position="15"/>
        <end position="36"/>
    </location>
</feature>
<protein>
    <submittedName>
        <fullName evidence="2">DUF2474 family protein</fullName>
    </submittedName>
</protein>
<keyword evidence="3" id="KW-1185">Reference proteome</keyword>
<dbReference type="InterPro" id="IPR018895">
    <property type="entry name" value="DUF2474"/>
</dbReference>
<proteinExistence type="predicted"/>
<dbReference type="Pfam" id="PF10617">
    <property type="entry name" value="DUF2474"/>
    <property type="match status" value="1"/>
</dbReference>
<sequence>MTAPGESLAPLWRRLAWMAAIWAASVTVLGFVAWLLRLVLAP</sequence>
<evidence type="ECO:0000313" key="3">
    <source>
        <dbReference type="Proteomes" id="UP000433652"/>
    </source>
</evidence>
<keyword evidence="1" id="KW-1133">Transmembrane helix</keyword>